<dbReference type="FunCoup" id="A7TEG0">
    <property type="interactions" value="5"/>
</dbReference>
<dbReference type="HOGENOM" id="CLU_1305697_0_0_1"/>
<dbReference type="AlphaFoldDB" id="A7TEG0"/>
<dbReference type="KEGG" id="vpo:Kpol_1036p9"/>
<dbReference type="InParanoid" id="A7TEG0"/>
<feature type="compositionally biased region" description="Basic and acidic residues" evidence="1">
    <location>
        <begin position="142"/>
        <end position="157"/>
    </location>
</feature>
<dbReference type="Proteomes" id="UP000000267">
    <property type="component" value="Unassembled WGS sequence"/>
</dbReference>
<gene>
    <name evidence="2" type="ORF">Kpol_1036p9</name>
</gene>
<name>A7TEG0_VANPO</name>
<evidence type="ECO:0000313" key="2">
    <source>
        <dbReference type="EMBL" id="EDO19267.1"/>
    </source>
</evidence>
<dbReference type="OrthoDB" id="4068553at2759"/>
<reference evidence="2 3" key="1">
    <citation type="journal article" date="2007" name="Proc. Natl. Acad. Sci. U.S.A.">
        <title>Independent sorting-out of thousands of duplicated gene pairs in two yeast species descended from a whole-genome duplication.</title>
        <authorList>
            <person name="Scannell D.R."/>
            <person name="Frank A.C."/>
            <person name="Conant G.C."/>
            <person name="Byrne K.P."/>
            <person name="Woolfit M."/>
            <person name="Wolfe K.H."/>
        </authorList>
    </citation>
    <scope>NUCLEOTIDE SEQUENCE [LARGE SCALE GENOMIC DNA]</scope>
    <source>
        <strain evidence="3">ATCC 22028 / DSM 70294 / BCRC 21397 / CBS 2163 / NBRC 10782 / NRRL Y-8283 / UCD 57-17</strain>
    </source>
</reference>
<dbReference type="eggNOG" id="ENOG502SD03">
    <property type="taxonomic scope" value="Eukaryota"/>
</dbReference>
<feature type="compositionally biased region" description="Low complexity" evidence="1">
    <location>
        <begin position="124"/>
        <end position="137"/>
    </location>
</feature>
<dbReference type="GeneID" id="5547603"/>
<evidence type="ECO:0000256" key="1">
    <source>
        <dbReference type="SAM" id="MobiDB-lite"/>
    </source>
</evidence>
<protein>
    <submittedName>
        <fullName evidence="2">Uncharacterized protein</fullName>
    </submittedName>
</protein>
<accession>A7TEG0</accession>
<evidence type="ECO:0000313" key="3">
    <source>
        <dbReference type="Proteomes" id="UP000000267"/>
    </source>
</evidence>
<proteinExistence type="predicted"/>
<organism evidence="3">
    <name type="scientific">Vanderwaltozyma polyspora (strain ATCC 22028 / DSM 70294 / BCRC 21397 / CBS 2163 / NBRC 10782 / NRRL Y-8283 / UCD 57-17)</name>
    <name type="common">Kluyveromyces polysporus</name>
    <dbReference type="NCBI Taxonomy" id="436907"/>
    <lineage>
        <taxon>Eukaryota</taxon>
        <taxon>Fungi</taxon>
        <taxon>Dikarya</taxon>
        <taxon>Ascomycota</taxon>
        <taxon>Saccharomycotina</taxon>
        <taxon>Saccharomycetes</taxon>
        <taxon>Saccharomycetales</taxon>
        <taxon>Saccharomycetaceae</taxon>
        <taxon>Vanderwaltozyma</taxon>
    </lineage>
</organism>
<keyword evidence="3" id="KW-1185">Reference proteome</keyword>
<dbReference type="RefSeq" id="XP_001647125.1">
    <property type="nucleotide sequence ID" value="XM_001647075.1"/>
</dbReference>
<dbReference type="PhylomeDB" id="A7TEG0"/>
<feature type="region of interest" description="Disordered" evidence="1">
    <location>
        <begin position="1"/>
        <end position="25"/>
    </location>
</feature>
<feature type="region of interest" description="Disordered" evidence="1">
    <location>
        <begin position="106"/>
        <end position="157"/>
    </location>
</feature>
<dbReference type="EMBL" id="DS480380">
    <property type="protein sequence ID" value="EDO19267.1"/>
    <property type="molecule type" value="Genomic_DNA"/>
</dbReference>
<sequence>MRRSKTMVGIVGNGNGDDEGNAGGRFGLQRLNKRATTTSGVISIGSVEVQMTKLELEEPSVSYTLVEEEQEGDHDENAISGESYFPISEEGSKEESLEPQECIELSDYTESPPNPEPGQERACSSSPFYSSPSSSIPDETEEQNKTMHSEDQHEDYTQVHKSLKELIDKTNRSLYNVDSRIVTYKAGLSKKCSLLPSLHPNRRQILGKREL</sequence>
<feature type="compositionally biased region" description="Gly residues" evidence="1">
    <location>
        <begin position="11"/>
        <end position="25"/>
    </location>
</feature>